<comment type="caution">
    <text evidence="1">The sequence shown here is derived from an EMBL/GenBank/DDBJ whole genome shotgun (WGS) entry which is preliminary data.</text>
</comment>
<gene>
    <name evidence="1" type="ORF">FN846DRAFT_922899</name>
</gene>
<name>A0A5J5EGL7_9PEZI</name>
<dbReference type="EMBL" id="VXIS01000333">
    <property type="protein sequence ID" value="KAA8894530.1"/>
    <property type="molecule type" value="Genomic_DNA"/>
</dbReference>
<dbReference type="InterPro" id="IPR032710">
    <property type="entry name" value="NTF2-like_dom_sf"/>
</dbReference>
<evidence type="ECO:0000313" key="2">
    <source>
        <dbReference type="Proteomes" id="UP000326924"/>
    </source>
</evidence>
<sequence>MAPTPAELHEILTGVFQGGSGVAGMVHAHSQRGQRIVAPDMKFQIAGKDFGLACKVDGVDSTGDHLRNELLPALMNALDTSKPMNTEVVRVIGGGDSPWAAVELLSTGTSKKGEPWHHESVTVLRFNEDGKIAEAKGYFDTLYLHNRMEECK</sequence>
<dbReference type="AlphaFoldDB" id="A0A5J5EGL7"/>
<dbReference type="OrthoDB" id="10264449at2759"/>
<organism evidence="1 2">
    <name type="scientific">Sphaerosporella brunnea</name>
    <dbReference type="NCBI Taxonomy" id="1250544"/>
    <lineage>
        <taxon>Eukaryota</taxon>
        <taxon>Fungi</taxon>
        <taxon>Dikarya</taxon>
        <taxon>Ascomycota</taxon>
        <taxon>Pezizomycotina</taxon>
        <taxon>Pezizomycetes</taxon>
        <taxon>Pezizales</taxon>
        <taxon>Pyronemataceae</taxon>
        <taxon>Sphaerosporella</taxon>
    </lineage>
</organism>
<accession>A0A5J5EGL7</accession>
<dbReference type="Gene3D" id="3.10.450.50">
    <property type="match status" value="1"/>
</dbReference>
<dbReference type="Proteomes" id="UP000326924">
    <property type="component" value="Unassembled WGS sequence"/>
</dbReference>
<evidence type="ECO:0008006" key="3">
    <source>
        <dbReference type="Google" id="ProtNLM"/>
    </source>
</evidence>
<protein>
    <recommendedName>
        <fullName evidence="3">SnoaL-like domain-containing protein</fullName>
    </recommendedName>
</protein>
<proteinExistence type="predicted"/>
<keyword evidence="2" id="KW-1185">Reference proteome</keyword>
<reference evidence="1 2" key="1">
    <citation type="submission" date="2019-09" db="EMBL/GenBank/DDBJ databases">
        <title>Draft genome of the ectomycorrhizal ascomycete Sphaerosporella brunnea.</title>
        <authorList>
            <consortium name="DOE Joint Genome Institute"/>
            <person name="Benucci G.M."/>
            <person name="Marozzi G."/>
            <person name="Antonielli L."/>
            <person name="Sanchez S."/>
            <person name="Marco P."/>
            <person name="Wang X."/>
            <person name="Falini L.B."/>
            <person name="Barry K."/>
            <person name="Haridas S."/>
            <person name="Lipzen A."/>
            <person name="Labutti K."/>
            <person name="Grigoriev I.V."/>
            <person name="Murat C."/>
            <person name="Martin F."/>
            <person name="Albertini E."/>
            <person name="Donnini D."/>
            <person name="Bonito G."/>
        </authorList>
    </citation>
    <scope>NUCLEOTIDE SEQUENCE [LARGE SCALE GENOMIC DNA]</scope>
    <source>
        <strain evidence="1 2">Sb_GMNB300</strain>
    </source>
</reference>
<dbReference type="InParanoid" id="A0A5J5EGL7"/>
<evidence type="ECO:0000313" key="1">
    <source>
        <dbReference type="EMBL" id="KAA8894530.1"/>
    </source>
</evidence>
<dbReference type="SUPFAM" id="SSF54427">
    <property type="entry name" value="NTF2-like"/>
    <property type="match status" value="1"/>
</dbReference>